<keyword evidence="1" id="KW-1133">Transmembrane helix</keyword>
<keyword evidence="1" id="KW-0472">Membrane</keyword>
<sequence>MKRSAGFTLLEMLVVLAITSMVFALLMESLQQAFRIQLKLNEVTSDSTGGALADAWFRDLIEGLQPGERLSPQVFKGESTALSGLTLRPVSASSEGMPTQFTLSLVVDRQQQVTRLRYRDATLEAELHAFPSAEVRFVYQDDDGAEFEQWPPNRNDPPQIPALVRVVWGKSGADFGELVARPSGPVVPLPAAAGIFGIGGAP</sequence>
<dbReference type="Proteomes" id="UP000663570">
    <property type="component" value="Chromosome"/>
</dbReference>
<dbReference type="Pfam" id="PF07963">
    <property type="entry name" value="N_methyl"/>
    <property type="match status" value="1"/>
</dbReference>
<dbReference type="EMBL" id="CP071060">
    <property type="protein sequence ID" value="QSI75593.1"/>
    <property type="molecule type" value="Genomic_DNA"/>
</dbReference>
<accession>A0ABX7M1E4</accession>
<keyword evidence="1" id="KW-0812">Transmembrane</keyword>
<dbReference type="NCBIfam" id="TIGR02532">
    <property type="entry name" value="IV_pilin_GFxxxE"/>
    <property type="match status" value="1"/>
</dbReference>
<evidence type="ECO:0000313" key="3">
    <source>
        <dbReference type="Proteomes" id="UP000663570"/>
    </source>
</evidence>
<proteinExistence type="predicted"/>
<reference evidence="2 3" key="1">
    <citation type="submission" date="2021-02" db="EMBL/GenBank/DDBJ databases">
        <title>Niveibacterium changnyeongensis HC41.</title>
        <authorList>
            <person name="Kang M."/>
        </authorList>
    </citation>
    <scope>NUCLEOTIDE SEQUENCE [LARGE SCALE GENOMIC DNA]</scope>
    <source>
        <strain evidence="2 3">HC41</strain>
    </source>
</reference>
<evidence type="ECO:0000313" key="2">
    <source>
        <dbReference type="EMBL" id="QSI75593.1"/>
    </source>
</evidence>
<protein>
    <submittedName>
        <fullName evidence="2">Prepilin-type N-terminal cleavage/methylation domain-containing protein</fullName>
    </submittedName>
</protein>
<dbReference type="PROSITE" id="PS00409">
    <property type="entry name" value="PROKAR_NTER_METHYL"/>
    <property type="match status" value="1"/>
</dbReference>
<feature type="transmembrane region" description="Helical" evidence="1">
    <location>
        <begin position="6"/>
        <end position="27"/>
    </location>
</feature>
<dbReference type="InterPro" id="IPR012902">
    <property type="entry name" value="N_methyl_site"/>
</dbReference>
<keyword evidence="3" id="KW-1185">Reference proteome</keyword>
<dbReference type="RefSeq" id="WP_206253293.1">
    <property type="nucleotide sequence ID" value="NZ_CP071060.1"/>
</dbReference>
<evidence type="ECO:0000256" key="1">
    <source>
        <dbReference type="SAM" id="Phobius"/>
    </source>
</evidence>
<gene>
    <name evidence="2" type="ORF">JY500_13945</name>
</gene>
<organism evidence="2 3">
    <name type="scientific">Niveibacterium microcysteis</name>
    <dbReference type="NCBI Taxonomy" id="2811415"/>
    <lineage>
        <taxon>Bacteria</taxon>
        <taxon>Pseudomonadati</taxon>
        <taxon>Pseudomonadota</taxon>
        <taxon>Betaproteobacteria</taxon>
        <taxon>Rhodocyclales</taxon>
        <taxon>Rhodocyclaceae</taxon>
        <taxon>Niveibacterium</taxon>
    </lineage>
</organism>
<name>A0ABX7M1E4_9RHOO</name>